<dbReference type="PANTHER" id="PTHR45527">
    <property type="entry name" value="NONRIBOSOMAL PEPTIDE SYNTHETASE"/>
    <property type="match status" value="1"/>
</dbReference>
<keyword evidence="7" id="KW-1185">Reference proteome</keyword>
<dbReference type="Gene3D" id="3.30.559.10">
    <property type="entry name" value="Chloramphenicol acetyltransferase-like domain"/>
    <property type="match status" value="2"/>
</dbReference>
<keyword evidence="3" id="KW-0597">Phosphoprotein</keyword>
<dbReference type="InterPro" id="IPR036736">
    <property type="entry name" value="ACP-like_sf"/>
</dbReference>
<dbReference type="NCBIfam" id="TIGR01733">
    <property type="entry name" value="AA-adenyl-dom"/>
    <property type="match status" value="2"/>
</dbReference>
<dbReference type="GO" id="GO:0017000">
    <property type="term" value="P:antibiotic biosynthetic process"/>
    <property type="evidence" value="ECO:0007669"/>
    <property type="project" value="UniProtKB-ARBA"/>
</dbReference>
<dbReference type="GO" id="GO:0005829">
    <property type="term" value="C:cytosol"/>
    <property type="evidence" value="ECO:0007669"/>
    <property type="project" value="TreeGrafter"/>
</dbReference>
<dbReference type="Gene3D" id="3.30.559.30">
    <property type="entry name" value="Nonribosomal peptide synthetase, condensation domain"/>
    <property type="match status" value="2"/>
</dbReference>
<proteinExistence type="predicted"/>
<dbReference type="InterPro" id="IPR025110">
    <property type="entry name" value="AMP-bd_C"/>
</dbReference>
<sequence length="2475" mass="266080">MSRPTRLPLTAYQRDIWAASALDESHPQFNCVVHERLTGRIDIPALRASLARAVRRHDAFSLSFDADDDVPYQWQDPEVGAAPDNALVTLADLSDEADPRAACAQWVERALARPFPLRRSRMFDIRLLREGPGAVHLVVRAHHIVTDGYGIFHFTEQVFEDYARVKAGAEPLAGTAPSYADFVAEEARYTASPQFRQDQDFHRRALGDVEPALFSRANGPTADGPATGRYSFTVDSSLVRRLREQERLVFPVVAAAFATYLGRVHRAREVVLGIPMLNRRSGEELATVGHFANILPLRLPTDGSVTMRQLGAAVERGSEELRRHERLALGDVLRALPRGSGGAPRLFDVTLSYLPMPPGPTVAGLTRETRGSAPAHAQDAVAVHVLHTRGTDDVRITLVHARDVCDEDFPVRALADHVTALIRGAVEEPDRPIGSLPMLGAAERRKLEAAARGPRVSHPELRTLHSLFEEQAARTPDRRAVLAGTTSGGPGDGRSGEPGADPSGTDPSGADPSGADPSGEPGGGPSGVGSLTFGALDAAADRVAHALRAVGVGADDRVAVLLERGPLTPVAVLGVLKAGAAYVPVDPGHPPARIAFVLRDSRAEAVLVGPGSPVVDGMGPAEVLRVDELLRSEEAPHAPAAVPPESSATSRDLAYVIYTSGSTGTPKGVMVEHRSVVNRLAWMQRAYPIGADDVILHKTPIAFDVSVWELFWWAVEGAAVAPAPVGAEKDPAALARTVAGHGVTVAHFVPSMLGPFLDLLEESPQARAEVRSLRYVFCSGEALPPAHVDRFNRIFGADGAERPAPKLVNLYGPTEATVDVSWYDCPADPGRPVRRVPIGRPIDNTDLYVLGAHEDEPQPFGVPGELCVAGVGVARGYLDRPELTREKFTARPSVPGGRLYRTGDLARVLADGTIEYLGRIDGQVKIRGNRIELGEVEHHLATAPGVRGAVVDSTTSALGTRLVGYYLADEPVDDAALRAHLARDLPDFMIPAYLVRVDHIPLTPNGKTDRRALPAPDIAHGASGGPSAPPRDATEATLVSVWSEVLGQREVGIHDDYYALGGDSLLTIRIQARAARLGVHFAPNDLVQHPTVAALAVHCTGGPREPAPDLAPFALVPEEIRDSLLRSGNVEDAFPLTRLQLGLIYHSEAQEGSAVYHDVFHYSFRLPWAEDSFRSAFDKLVARHPALRSSLDLGGHAEPLQVVHRQVTGGLTVVDQRGMPRADADAAVDAYIEQQRHLCYDLSAAPLCHFRVHVRADTVELVLGFHHALLDGGSVASLLRELLDGHLRGLGENTDPAPTDVPPSPAHHVRAERAALESPDDRRHWKERLDGARGAQLDGFRSAAPVTGPAGFVTHRAALPDGVEHRLRAFSRAHAVPVKSVLFATHCLTLRLFSGQHDLTTGLLTHGRPERADGDRTAGLFVNTIPVRMNDTAGTWLAVVREAHREERRSHPHRRYPLSAIQEDSPRGPVVRTAFNYVNFHILAPVLDHPSVALLSLRTFEETDFQLLVNAVTDPGDGGLWLRIDGDGRTFTAEQAELVGRAYTAILTRLLDRPEEPADLGFLATTGPLAAPPAVRVAAAPEAPVDVVRLFARQAARTPDAVALVQGTRRWTYRELDRAAERIAGRLLGLGAGPGARVGIAMDRAPETVAVILAVARAGAACVPLDTGYPAERIASMLDQARPVLVVAHRDHAPLVGGPAEVALAEDLLAQDDRETAGAEGAEAPGPDPDSTAYILFTSGSTGRPKGVVMPHRSLAALVAWQNRRPSGAVGGTTVSYAPLSFDVSFQETFSTLCSGGTLVLATEAERRDMPALLRLIDRHGVERIFLPYVALQQFAEAACALGPVPRRLRILVSSGEQLRVSEEIRRLCALLPGVVLENQYGPTETHVVTSFTMSGDPAAFPPLPPVGTPVDGAEVHVLDAGMRPVPDGVKGEIHLGGSCLADGYTGAPELTAERFVPHPAGGGRRLYRTGDLGYRLPGGDIVYAGRADSQVKIRGFRVEPAEVELAVARLAAPSTGVREVAVVDRRRGTDSFLAAFLVGDGTPADLGALRDRLRAALPEHLVPSHVQWLPGMPLTPSGKRDDAALRRTELTTASPRTGVAARDPYERTLVEVFAELLGVPAPGVHDNLFELGGTSITAMRLVMLVEQRLGVRLPLSALVAAPTPAAIAERLRPAAAAPDSRDVLVPFRRDGGRPPVFFVHPLGGNVLCYLTLARHLPADQPFYGIQAAGFDPDTEPHRSIPEMAAAYVEAVRRVRPDGPYVIGGWSFGGFVAFEMTRLLRRAGQEVLPPILLDTVALSPDAPRNVTDTSLFHFFFWELLWADGGSEIRVEELSREIGSEEEVFRRAAEIAERNGILPPGDSHDAVRRLYDVFRANYEALMNESGEVDDQDLVLLHAQGALPEVLKPLHEGAGSLHGDPTNGWRTRTTGAIEVVDVPGDHLQVVEEPYVKYVAEQITRLVPATPPNTGHGPRGER</sequence>
<dbReference type="FunFam" id="3.30.300.30:FF:000010">
    <property type="entry name" value="Enterobactin synthetase component F"/>
    <property type="match status" value="1"/>
</dbReference>
<dbReference type="Gene3D" id="3.30.300.30">
    <property type="match status" value="2"/>
</dbReference>
<dbReference type="InterPro" id="IPR029058">
    <property type="entry name" value="AB_hydrolase_fold"/>
</dbReference>
<dbReference type="PROSITE" id="PS50075">
    <property type="entry name" value="CARRIER"/>
    <property type="match status" value="2"/>
</dbReference>
<dbReference type="InterPro" id="IPR010071">
    <property type="entry name" value="AA_adenyl_dom"/>
</dbReference>
<dbReference type="FunFam" id="3.40.50.980:FF:000002">
    <property type="entry name" value="Enterobactin synthetase component F"/>
    <property type="match status" value="1"/>
</dbReference>
<dbReference type="GO" id="GO:0031177">
    <property type="term" value="F:phosphopantetheine binding"/>
    <property type="evidence" value="ECO:0007669"/>
    <property type="project" value="InterPro"/>
</dbReference>
<dbReference type="Gene3D" id="2.30.38.10">
    <property type="entry name" value="Luciferase, Domain 3"/>
    <property type="match status" value="1"/>
</dbReference>
<feature type="domain" description="Carrier" evidence="5">
    <location>
        <begin position="1029"/>
        <end position="1103"/>
    </location>
</feature>
<dbReference type="Pfam" id="PF00550">
    <property type="entry name" value="PP-binding"/>
    <property type="match status" value="2"/>
</dbReference>
<feature type="domain" description="Carrier" evidence="5">
    <location>
        <begin position="2101"/>
        <end position="2176"/>
    </location>
</feature>
<dbReference type="InterPro" id="IPR000873">
    <property type="entry name" value="AMP-dep_synth/lig_dom"/>
</dbReference>
<dbReference type="CDD" id="cd05930">
    <property type="entry name" value="A_NRPS"/>
    <property type="match status" value="1"/>
</dbReference>
<gene>
    <name evidence="6" type="ORF">AT728_30235</name>
</gene>
<dbReference type="PANTHER" id="PTHR45527:SF14">
    <property type="entry name" value="PLIPASTATIN SYNTHASE SUBUNIT B"/>
    <property type="match status" value="1"/>
</dbReference>
<dbReference type="InterPro" id="IPR042099">
    <property type="entry name" value="ANL_N_sf"/>
</dbReference>
<dbReference type="InterPro" id="IPR023213">
    <property type="entry name" value="CAT-like_dom_sf"/>
</dbReference>
<keyword evidence="2" id="KW-0596">Phosphopantetheine</keyword>
<dbReference type="InterPro" id="IPR020806">
    <property type="entry name" value="PKS_PP-bd"/>
</dbReference>
<dbReference type="OrthoDB" id="2472181at2"/>
<dbReference type="RefSeq" id="WP_058846460.1">
    <property type="nucleotide sequence ID" value="NZ_LOCL01000027.1"/>
</dbReference>
<evidence type="ECO:0000259" key="5">
    <source>
        <dbReference type="PROSITE" id="PS50075"/>
    </source>
</evidence>
<dbReference type="Pfam" id="PF00501">
    <property type="entry name" value="AMP-binding"/>
    <property type="match status" value="2"/>
</dbReference>
<dbReference type="InterPro" id="IPR001031">
    <property type="entry name" value="Thioesterase"/>
</dbReference>
<evidence type="ECO:0000313" key="7">
    <source>
        <dbReference type="Proteomes" id="UP000054804"/>
    </source>
</evidence>
<feature type="compositionally biased region" description="Basic and acidic residues" evidence="4">
    <location>
        <begin position="469"/>
        <end position="480"/>
    </location>
</feature>
<dbReference type="SMART" id="SM00823">
    <property type="entry name" value="PKS_PP"/>
    <property type="match status" value="2"/>
</dbReference>
<dbReference type="Pfam" id="PF00975">
    <property type="entry name" value="Thioesterase"/>
    <property type="match status" value="1"/>
</dbReference>
<dbReference type="GO" id="GO:0003824">
    <property type="term" value="F:catalytic activity"/>
    <property type="evidence" value="ECO:0007669"/>
    <property type="project" value="InterPro"/>
</dbReference>
<dbReference type="Gene3D" id="3.40.50.980">
    <property type="match status" value="2"/>
</dbReference>
<dbReference type="FunFam" id="3.40.50.12780:FF:000012">
    <property type="entry name" value="Non-ribosomal peptide synthetase"/>
    <property type="match status" value="1"/>
</dbReference>
<dbReference type="SUPFAM" id="SSF47336">
    <property type="entry name" value="ACP-like"/>
    <property type="match status" value="2"/>
</dbReference>
<evidence type="ECO:0000256" key="3">
    <source>
        <dbReference type="ARBA" id="ARBA00022553"/>
    </source>
</evidence>
<accession>A0A0W7X8T2</accession>
<name>A0A0W7X8T2_9ACTN</name>
<evidence type="ECO:0000256" key="2">
    <source>
        <dbReference type="ARBA" id="ARBA00022450"/>
    </source>
</evidence>
<dbReference type="Pfam" id="PF00668">
    <property type="entry name" value="Condensation"/>
    <property type="match status" value="2"/>
</dbReference>
<dbReference type="FunFam" id="3.40.50.980:FF:000001">
    <property type="entry name" value="Non-ribosomal peptide synthetase"/>
    <property type="match status" value="1"/>
</dbReference>
<dbReference type="GO" id="GO:0008610">
    <property type="term" value="P:lipid biosynthetic process"/>
    <property type="evidence" value="ECO:0007669"/>
    <property type="project" value="UniProtKB-ARBA"/>
</dbReference>
<dbReference type="Gene3D" id="3.40.50.12780">
    <property type="entry name" value="N-terminal domain of ligase-like"/>
    <property type="match status" value="1"/>
</dbReference>
<dbReference type="InterPro" id="IPR009081">
    <property type="entry name" value="PP-bd_ACP"/>
</dbReference>
<dbReference type="SUPFAM" id="SSF53474">
    <property type="entry name" value="alpha/beta-Hydrolases"/>
    <property type="match status" value="1"/>
</dbReference>
<dbReference type="InterPro" id="IPR020802">
    <property type="entry name" value="TesA-like"/>
</dbReference>
<dbReference type="FunFam" id="2.30.38.10:FF:000001">
    <property type="entry name" value="Non-ribosomal peptide synthetase PvdI"/>
    <property type="match status" value="1"/>
</dbReference>
<evidence type="ECO:0000313" key="6">
    <source>
        <dbReference type="EMBL" id="KUF19304.1"/>
    </source>
</evidence>
<comment type="cofactor">
    <cofactor evidence="1">
        <name>pantetheine 4'-phosphate</name>
        <dbReference type="ChEBI" id="CHEBI:47942"/>
    </cofactor>
</comment>
<dbReference type="SUPFAM" id="SSF56801">
    <property type="entry name" value="Acetyl-CoA synthetase-like"/>
    <property type="match status" value="2"/>
</dbReference>
<dbReference type="EMBL" id="LOCL01000027">
    <property type="protein sequence ID" value="KUF19304.1"/>
    <property type="molecule type" value="Genomic_DNA"/>
</dbReference>
<dbReference type="Proteomes" id="UP000054804">
    <property type="component" value="Unassembled WGS sequence"/>
</dbReference>
<evidence type="ECO:0000256" key="1">
    <source>
        <dbReference type="ARBA" id="ARBA00001957"/>
    </source>
</evidence>
<dbReference type="SUPFAM" id="SSF52777">
    <property type="entry name" value="CoA-dependent acyltransferases"/>
    <property type="match status" value="4"/>
</dbReference>
<protein>
    <submittedName>
        <fullName evidence="6">Non-ribosomal peptide synthetase</fullName>
    </submittedName>
</protein>
<organism evidence="6 7">
    <name type="scientific">Streptomyces silvensis</name>
    <dbReference type="NCBI Taxonomy" id="1765722"/>
    <lineage>
        <taxon>Bacteria</taxon>
        <taxon>Bacillati</taxon>
        <taxon>Actinomycetota</taxon>
        <taxon>Actinomycetes</taxon>
        <taxon>Kitasatosporales</taxon>
        <taxon>Streptomycetaceae</taxon>
        <taxon>Streptomyces</taxon>
    </lineage>
</organism>
<dbReference type="InterPro" id="IPR020845">
    <property type="entry name" value="AMP-binding_CS"/>
</dbReference>
<dbReference type="Gene3D" id="1.10.1200.10">
    <property type="entry name" value="ACP-like"/>
    <property type="match status" value="2"/>
</dbReference>
<dbReference type="SMART" id="SM00824">
    <property type="entry name" value="PKS_TE"/>
    <property type="match status" value="1"/>
</dbReference>
<feature type="region of interest" description="Disordered" evidence="4">
    <location>
        <begin position="469"/>
        <end position="530"/>
    </location>
</feature>
<feature type="region of interest" description="Disordered" evidence="4">
    <location>
        <begin position="1005"/>
        <end position="1032"/>
    </location>
</feature>
<dbReference type="PROSITE" id="PS00455">
    <property type="entry name" value="AMP_BINDING"/>
    <property type="match status" value="2"/>
</dbReference>
<dbReference type="Pfam" id="PF13193">
    <property type="entry name" value="AMP-binding_C"/>
    <property type="match status" value="2"/>
</dbReference>
<dbReference type="InterPro" id="IPR001242">
    <property type="entry name" value="Condensation_dom"/>
</dbReference>
<dbReference type="STRING" id="1765722.AT728_30235"/>
<dbReference type="InterPro" id="IPR045851">
    <property type="entry name" value="AMP-bd_C_sf"/>
</dbReference>
<evidence type="ECO:0000256" key="4">
    <source>
        <dbReference type="SAM" id="MobiDB-lite"/>
    </source>
</evidence>
<dbReference type="GO" id="GO:0043041">
    <property type="term" value="P:amino acid activation for nonribosomal peptide biosynthetic process"/>
    <property type="evidence" value="ECO:0007669"/>
    <property type="project" value="TreeGrafter"/>
</dbReference>
<comment type="caution">
    <text evidence="6">The sequence shown here is derived from an EMBL/GenBank/DDBJ whole genome shotgun (WGS) entry which is preliminary data.</text>
</comment>
<reference evidence="6 7" key="1">
    <citation type="submission" date="2015-12" db="EMBL/GenBank/DDBJ databases">
        <title>Draft genome sequence of Streptomyces silvensis ATCC 53525, a producer of novel hormone antagonists.</title>
        <authorList>
            <person name="Johnston C.W."/>
            <person name="Li Y."/>
            <person name="Magarvey N.A."/>
        </authorList>
    </citation>
    <scope>NUCLEOTIDE SEQUENCE [LARGE SCALE GENOMIC DNA]</scope>
    <source>
        <strain evidence="6 7">ATCC 53525</strain>
    </source>
</reference>
<dbReference type="Gene3D" id="3.40.50.1820">
    <property type="entry name" value="alpha/beta hydrolase"/>
    <property type="match status" value="1"/>
</dbReference>
<dbReference type="GO" id="GO:0044550">
    <property type="term" value="P:secondary metabolite biosynthetic process"/>
    <property type="evidence" value="ECO:0007669"/>
    <property type="project" value="UniProtKB-ARBA"/>
</dbReference>